<dbReference type="Proteomes" id="UP000238070">
    <property type="component" value="Chromosome"/>
</dbReference>
<name>A0AAU8YV56_CLOBO</name>
<gene>
    <name evidence="2" type="ORF">C3B64_07535</name>
</gene>
<evidence type="ECO:0000259" key="1">
    <source>
        <dbReference type="SMART" id="SM00507"/>
    </source>
</evidence>
<dbReference type="InterPro" id="IPR002711">
    <property type="entry name" value="HNH"/>
</dbReference>
<organism evidence="2 3">
    <name type="scientific">Clostridium botulinum</name>
    <dbReference type="NCBI Taxonomy" id="1491"/>
    <lineage>
        <taxon>Bacteria</taxon>
        <taxon>Bacillati</taxon>
        <taxon>Bacillota</taxon>
        <taxon>Clostridia</taxon>
        <taxon>Eubacteriales</taxon>
        <taxon>Clostridiaceae</taxon>
        <taxon>Clostridium</taxon>
    </lineage>
</organism>
<dbReference type="GO" id="GO:0003676">
    <property type="term" value="F:nucleic acid binding"/>
    <property type="evidence" value="ECO:0007669"/>
    <property type="project" value="InterPro"/>
</dbReference>
<dbReference type="AlphaFoldDB" id="A0AAU8YV56"/>
<dbReference type="GO" id="GO:0008270">
    <property type="term" value="F:zinc ion binding"/>
    <property type="evidence" value="ECO:0007669"/>
    <property type="project" value="InterPro"/>
</dbReference>
<dbReference type="CDD" id="cd00085">
    <property type="entry name" value="HNHc"/>
    <property type="match status" value="1"/>
</dbReference>
<dbReference type="InterPro" id="IPR003615">
    <property type="entry name" value="HNH_nuc"/>
</dbReference>
<dbReference type="EMBL" id="CP027776">
    <property type="protein sequence ID" value="AVP64114.1"/>
    <property type="molecule type" value="Genomic_DNA"/>
</dbReference>
<dbReference type="Gene3D" id="1.10.30.50">
    <property type="match status" value="1"/>
</dbReference>
<dbReference type="SMART" id="SM00507">
    <property type="entry name" value="HNHc"/>
    <property type="match status" value="1"/>
</dbReference>
<sequence>MRKEHISKNGIEYKECSSCKRILELDKYSKNKPSWDGLKPYCKECASKKGTKYRKENHEDDLRRKREWYSDTKNRIIERTEKELKIGSKVCTKCNKELNIKEFRERTNGGFYSVCRECENEYNKQYRKENPETYKVVHTITEQRRREKSKNVISDFSSFDWKQCKHYFNNECAYCGRKLKNLTQDHFIPLSKGGNYTKNNIIPACRNCNSQKHNKNFSTWYKEQKFYSKERENKIIKYLSTFK</sequence>
<evidence type="ECO:0000313" key="2">
    <source>
        <dbReference type="EMBL" id="AVP64114.1"/>
    </source>
</evidence>
<dbReference type="Pfam" id="PF01844">
    <property type="entry name" value="HNH"/>
    <property type="match status" value="1"/>
</dbReference>
<dbReference type="PANTHER" id="PTHR33877:SF1">
    <property type="entry name" value="TYPE IV METHYL-DIRECTED RESTRICTION ENZYME ECOKMCRA"/>
    <property type="match status" value="1"/>
</dbReference>
<proteinExistence type="predicted"/>
<dbReference type="PANTHER" id="PTHR33877">
    <property type="entry name" value="SLL1193 PROTEIN"/>
    <property type="match status" value="1"/>
</dbReference>
<protein>
    <recommendedName>
        <fullName evidence="1">HNH nuclease domain-containing protein</fullName>
    </recommendedName>
</protein>
<reference evidence="2 3" key="1">
    <citation type="submission" date="2018-01" db="EMBL/GenBank/DDBJ databases">
        <title>Genetic Diversity of Clostridium botulinum in seafood.</title>
        <authorList>
            <person name="Athira V."/>
            <person name="Arun Jyothi P.V."/>
            <person name="Lalitha K.V."/>
            <person name="Joseph T.C."/>
        </authorList>
    </citation>
    <scope>NUCLEOTIDE SEQUENCE [LARGE SCALE GENOMIC DNA]</scope>
    <source>
        <strain evidence="2 3">Mfbjulcb5</strain>
    </source>
</reference>
<accession>A0AAU8YV56</accession>
<evidence type="ECO:0000313" key="3">
    <source>
        <dbReference type="Proteomes" id="UP000238070"/>
    </source>
</evidence>
<feature type="domain" description="HNH nuclease" evidence="1">
    <location>
        <begin position="159"/>
        <end position="210"/>
    </location>
</feature>
<dbReference type="InterPro" id="IPR052892">
    <property type="entry name" value="NA-targeting_endonuclease"/>
</dbReference>
<dbReference type="GO" id="GO:0004519">
    <property type="term" value="F:endonuclease activity"/>
    <property type="evidence" value="ECO:0007669"/>
    <property type="project" value="InterPro"/>
</dbReference>